<sequence length="205" mass="23182">MCRSLPDPLLLHVKHGVLIKRRHVSALCRLSNLTRQANHHAARLIKQAENKAEQHRKTGFDAGFQQGLTQALPEMVRVINEYKSVIHQNLTVAIDDLEKELTAFFDDTGIRFQLIHQLAEQFAAECECELILPAELKKGMTEYPDFTVPVSFHFSRNIILRTGKKLLFLTPETFAREKVTQINSCIVPDSPAGISGSYLSLYKKG</sequence>
<dbReference type="PATRIC" id="fig|582.24.peg.3105"/>
<accession>A0A0D8LAU1</accession>
<protein>
    <recommendedName>
        <fullName evidence="3">Invasion protein OrgB</fullName>
    </recommendedName>
</protein>
<proteinExistence type="predicted"/>
<organism evidence="1 2">
    <name type="scientific">Morganella morganii</name>
    <name type="common">Proteus morganii</name>
    <dbReference type="NCBI Taxonomy" id="582"/>
    <lineage>
        <taxon>Bacteria</taxon>
        <taxon>Pseudomonadati</taxon>
        <taxon>Pseudomonadota</taxon>
        <taxon>Gammaproteobacteria</taxon>
        <taxon>Enterobacterales</taxon>
        <taxon>Morganellaceae</taxon>
        <taxon>Morganella</taxon>
    </lineage>
</organism>
<evidence type="ECO:0000313" key="2">
    <source>
        <dbReference type="Proteomes" id="UP000032582"/>
    </source>
</evidence>
<evidence type="ECO:0008006" key="3">
    <source>
        <dbReference type="Google" id="ProtNLM"/>
    </source>
</evidence>
<evidence type="ECO:0000313" key="1">
    <source>
        <dbReference type="EMBL" id="KJF77868.1"/>
    </source>
</evidence>
<dbReference type="AlphaFoldDB" id="A0A0D8LAU1"/>
<reference evidence="1 2" key="1">
    <citation type="submission" date="2015-02" db="EMBL/GenBank/DDBJ databases">
        <title>Whole genome shotgun sequencing of cultured foodborne pathogen.</title>
        <authorList>
            <person name="Timme R."/>
            <person name="Allard M.W."/>
            <person name="Strain E."/>
            <person name="Evans P.S."/>
            <person name="Brown E."/>
        </authorList>
    </citation>
    <scope>NUCLEOTIDE SEQUENCE [LARGE SCALE GENOMIC DNA]</scope>
    <source>
        <strain evidence="1 2">GCSL-TSO-24</strain>
    </source>
</reference>
<dbReference type="EMBL" id="JZSH01000097">
    <property type="protein sequence ID" value="KJF77868.1"/>
    <property type="molecule type" value="Genomic_DNA"/>
</dbReference>
<comment type="caution">
    <text evidence="1">The sequence shown here is derived from an EMBL/GenBank/DDBJ whole genome shotgun (WGS) entry which is preliminary data.</text>
</comment>
<dbReference type="Proteomes" id="UP000032582">
    <property type="component" value="Unassembled WGS sequence"/>
</dbReference>
<gene>
    <name evidence="1" type="ORF">UA45_09890</name>
</gene>
<name>A0A0D8LAU1_MORMO</name>